<evidence type="ECO:0000313" key="1">
    <source>
        <dbReference type="EMBL" id="AAZ28598.1"/>
    </source>
</evidence>
<sequence>MIFAFVNVNDYDKCIIELFLGEYNVFKEPVFKGYINRGFSFQ</sequence>
<dbReference type="KEGG" id="cps:CPS_0782"/>
<dbReference type="EMBL" id="CP000083">
    <property type="protein sequence ID" value="AAZ28598.1"/>
    <property type="molecule type" value="Genomic_DNA"/>
</dbReference>
<dbReference type="STRING" id="167879.CPS_0782"/>
<proteinExistence type="predicted"/>
<reference evidence="1" key="1">
    <citation type="journal article" date="2005" name="Proc. Natl. Acad. Sci. U.S.A.">
        <title>The psychrophilic lifestyle as revealed by the genome sequence of Colwellia psychrerythraea 34H through genomic and proteomic analyses.</title>
        <authorList>
            <person name="Methe B.A."/>
            <person name="Nelson K.E."/>
            <person name="Deming J.W."/>
            <person name="Momen B."/>
            <person name="Melamud E."/>
            <person name="Zhang X."/>
            <person name="Moult J."/>
            <person name="Madupu R."/>
            <person name="Nelson W.C."/>
            <person name="Dodson R.J."/>
            <person name="Brinkac L.M."/>
            <person name="Daugherty S.C."/>
            <person name="Durkin A.S."/>
            <person name="DeBoy R.T."/>
            <person name="Kolonay J.F."/>
            <person name="Sullivan S.A."/>
            <person name="Zhou L."/>
            <person name="Davidsen T.M."/>
            <person name="Wu M."/>
            <person name="Huston A.L."/>
            <person name="Lewis M."/>
            <person name="Weaver B."/>
            <person name="Weidman J.F."/>
            <person name="Khouri H."/>
            <person name="Utterback T.R."/>
            <person name="Feldblyum T.V."/>
            <person name="Fraser C.M."/>
        </authorList>
    </citation>
    <scope>NUCLEOTIDE SEQUENCE [LARGE SCALE GENOMIC DNA]</scope>
    <source>
        <strain evidence="1">34H</strain>
    </source>
</reference>
<dbReference type="HOGENOM" id="CLU_3250009_0_0_6"/>
<gene>
    <name evidence="1" type="ordered locus">CPS_0782</name>
</gene>
<evidence type="ECO:0000313" key="2">
    <source>
        <dbReference type="Proteomes" id="UP000000547"/>
    </source>
</evidence>
<dbReference type="Proteomes" id="UP000000547">
    <property type="component" value="Chromosome"/>
</dbReference>
<name>Q488I3_COLP3</name>
<organism evidence="1 2">
    <name type="scientific">Colwellia psychrerythraea (strain 34H / ATCC BAA-681)</name>
    <name type="common">Vibrio psychroerythus</name>
    <dbReference type="NCBI Taxonomy" id="167879"/>
    <lineage>
        <taxon>Bacteria</taxon>
        <taxon>Pseudomonadati</taxon>
        <taxon>Pseudomonadota</taxon>
        <taxon>Gammaproteobacteria</taxon>
        <taxon>Alteromonadales</taxon>
        <taxon>Colwelliaceae</taxon>
        <taxon>Colwellia</taxon>
    </lineage>
</organism>
<protein>
    <submittedName>
        <fullName evidence="1">Uncharacterized protein</fullName>
    </submittedName>
</protein>
<accession>Q488I3</accession>
<dbReference type="AlphaFoldDB" id="Q488I3"/>